<reference evidence="2" key="1">
    <citation type="journal article" date="2015" name="Nature">
        <title>Complex archaea that bridge the gap between prokaryotes and eukaryotes.</title>
        <authorList>
            <person name="Spang A."/>
            <person name="Saw J.H."/>
            <person name="Jorgensen S.L."/>
            <person name="Zaremba-Niedzwiedzka K."/>
            <person name="Martijn J."/>
            <person name="Lind A.E."/>
            <person name="van Eijk R."/>
            <person name="Schleper C."/>
            <person name="Guy L."/>
            <person name="Ettema T.J."/>
        </authorList>
    </citation>
    <scope>NUCLEOTIDE SEQUENCE</scope>
</reference>
<accession>A0A0F9NWT1</accession>
<name>A0A0F9NWT1_9ZZZZ</name>
<sequence>MARSRNIKPGFFKNEQIGDCSLAARLLFVGLWTLADYRGVLECRPRRIGVEIFPFDRKLDIEKLLTELQNQRLIALFRETEKDWIHVCNFTKHQNPHKKEREAGSTLPDPTNTRPTPGNTGASTELAGLIPDSLILIPDSTTSCPAPLRGTGPNDDDCLKDPHTKEIMVFPIKGDPRLWHCPQSKVNEWCATFGDSMNVVAEIRRARQWLLDNPTNQKTARGMVKFLNGWIGRAQNRGTGMPTAKKTRKITDVENNLSMPI</sequence>
<evidence type="ECO:0000256" key="1">
    <source>
        <dbReference type="SAM" id="MobiDB-lite"/>
    </source>
</evidence>
<protein>
    <submittedName>
        <fullName evidence="2">Uncharacterized protein</fullName>
    </submittedName>
</protein>
<proteinExistence type="predicted"/>
<evidence type="ECO:0000313" key="2">
    <source>
        <dbReference type="EMBL" id="KKM93305.1"/>
    </source>
</evidence>
<gene>
    <name evidence="2" type="ORF">LCGC14_1209800</name>
</gene>
<organism evidence="2">
    <name type="scientific">marine sediment metagenome</name>
    <dbReference type="NCBI Taxonomy" id="412755"/>
    <lineage>
        <taxon>unclassified sequences</taxon>
        <taxon>metagenomes</taxon>
        <taxon>ecological metagenomes</taxon>
    </lineage>
</organism>
<feature type="region of interest" description="Disordered" evidence="1">
    <location>
        <begin position="95"/>
        <end position="122"/>
    </location>
</feature>
<feature type="compositionally biased region" description="Low complexity" evidence="1">
    <location>
        <begin position="108"/>
        <end position="121"/>
    </location>
</feature>
<dbReference type="EMBL" id="LAZR01006284">
    <property type="protein sequence ID" value="KKM93305.1"/>
    <property type="molecule type" value="Genomic_DNA"/>
</dbReference>
<comment type="caution">
    <text evidence="2">The sequence shown here is derived from an EMBL/GenBank/DDBJ whole genome shotgun (WGS) entry which is preliminary data.</text>
</comment>
<dbReference type="AlphaFoldDB" id="A0A0F9NWT1"/>